<feature type="domain" description="AAA" evidence="19">
    <location>
        <begin position="573"/>
        <end position="697"/>
    </location>
</feature>
<feature type="coiled-coil region" evidence="16">
    <location>
        <begin position="263"/>
        <end position="290"/>
    </location>
</feature>
<keyword evidence="11" id="KW-0067">ATP-binding</keyword>
<dbReference type="Pfam" id="PF13614">
    <property type="entry name" value="AAA_31"/>
    <property type="match status" value="1"/>
</dbReference>
<evidence type="ECO:0000313" key="21">
    <source>
        <dbReference type="EMBL" id="RNI37472.1"/>
    </source>
</evidence>
<dbReference type="Gene3D" id="3.40.50.300">
    <property type="entry name" value="P-loop containing nucleotide triphosphate hydrolases"/>
    <property type="match status" value="1"/>
</dbReference>
<sequence length="778" mass="88458">MQLNRNHNREEKETNFMQQFASKYIPYWPLFLIAILIGLVAAHIYLRYTTPMYQAAATLIIKDEKKGNEESKLVESLDQISSKKIVENEIEILQSRKLMENVVRKLGLYAPVYKKGDVHDVLAYTQSPVTIFALYPDSLRSYDKIDINYDRVQNTVTLDHKYSFPIDSLVTTPYGRLKFMPNKYFKEDTVKKQLYFSLNRPKVVAPWFLPGLFVQAANKLSSIVELYYRDENPLRAENILNQLIESYQQSANEEKDILAKNTLEFVNNRLALVERDMDSIERKVQQYKSGNQAVDISTQGQLFLQNVSANDQKLGDLNTQLAVLEKVEDFVKSNKNSKGGIVPSTLGVSDPMLSQLVDKLYASELEYDNLRKTVGENNPSLVTIADRINKIKPSILSNISSQRQSLLASKQNINATNQAYKSVLETVPKKERELLDISREQQIKSDLYSFLLQKKEESEIAYASAVSNSRVVDYAQASPSPVSPKRMLIYLISVLLLVGIAAAFIFIKEFLTGKVLYRHEIESLTTIPIIGEVAFDKSKDKIVIEKGKRSFVAEEFRKLRISLSFLGIDSSHKKILVTSSISGEGKSFISANLAMSLALTGKKAVLIDMDLNNPTLNKILDVDREAGITEYLEGEKDPEDIIKQLDHHENLFFISAGAYLPNDPSELLSNGKVVDLLNYLENIFDFIVIDTSPIVLVTDGYVLTSLCDATLYVIRHNYTPKMLIRRIDENIHINPINNPAIIFNGVKMRGFFKNNYGYGYDYVYGNKDRRILEKKEVI</sequence>
<keyword evidence="7 21" id="KW-0808">Transferase</keyword>
<evidence type="ECO:0000256" key="1">
    <source>
        <dbReference type="ARBA" id="ARBA00004429"/>
    </source>
</evidence>
<keyword evidence="13 17" id="KW-0472">Membrane</keyword>
<comment type="catalytic activity">
    <reaction evidence="15">
        <text>L-tyrosyl-[protein] + ATP = O-phospho-L-tyrosyl-[protein] + ADP + H(+)</text>
        <dbReference type="Rhea" id="RHEA:10596"/>
        <dbReference type="Rhea" id="RHEA-COMP:10136"/>
        <dbReference type="Rhea" id="RHEA-COMP:20101"/>
        <dbReference type="ChEBI" id="CHEBI:15378"/>
        <dbReference type="ChEBI" id="CHEBI:30616"/>
        <dbReference type="ChEBI" id="CHEBI:46858"/>
        <dbReference type="ChEBI" id="CHEBI:61978"/>
        <dbReference type="ChEBI" id="CHEBI:456216"/>
        <dbReference type="EC" id="2.7.10.2"/>
    </reaction>
</comment>
<dbReference type="GO" id="GO:0005886">
    <property type="term" value="C:plasma membrane"/>
    <property type="evidence" value="ECO:0007669"/>
    <property type="project" value="UniProtKB-SubCell"/>
</dbReference>
<keyword evidence="6" id="KW-0997">Cell inner membrane</keyword>
<dbReference type="Pfam" id="PF13807">
    <property type="entry name" value="GNVR"/>
    <property type="match status" value="1"/>
</dbReference>
<dbReference type="InterPro" id="IPR025669">
    <property type="entry name" value="AAA_dom"/>
</dbReference>
<keyword evidence="9" id="KW-0547">Nucleotide-binding</keyword>
<evidence type="ECO:0000259" key="20">
    <source>
        <dbReference type="Pfam" id="PF13807"/>
    </source>
</evidence>
<keyword evidence="14" id="KW-0829">Tyrosine-protein kinase</keyword>
<evidence type="ECO:0000256" key="8">
    <source>
        <dbReference type="ARBA" id="ARBA00022692"/>
    </source>
</evidence>
<feature type="transmembrane region" description="Helical" evidence="17">
    <location>
        <begin position="27"/>
        <end position="46"/>
    </location>
</feature>
<evidence type="ECO:0000256" key="9">
    <source>
        <dbReference type="ARBA" id="ARBA00022741"/>
    </source>
</evidence>
<evidence type="ECO:0000256" key="11">
    <source>
        <dbReference type="ARBA" id="ARBA00022840"/>
    </source>
</evidence>
<dbReference type="Proteomes" id="UP000267223">
    <property type="component" value="Unassembled WGS sequence"/>
</dbReference>
<keyword evidence="5" id="KW-1003">Cell membrane</keyword>
<evidence type="ECO:0000256" key="2">
    <source>
        <dbReference type="ARBA" id="ARBA00007316"/>
    </source>
</evidence>
<dbReference type="PANTHER" id="PTHR32309">
    <property type="entry name" value="TYROSINE-PROTEIN KINASE"/>
    <property type="match status" value="1"/>
</dbReference>
<dbReference type="Pfam" id="PF02706">
    <property type="entry name" value="Wzz"/>
    <property type="match status" value="1"/>
</dbReference>
<evidence type="ECO:0000256" key="15">
    <source>
        <dbReference type="ARBA" id="ARBA00051245"/>
    </source>
</evidence>
<evidence type="ECO:0000256" key="7">
    <source>
        <dbReference type="ARBA" id="ARBA00022679"/>
    </source>
</evidence>
<dbReference type="InterPro" id="IPR027417">
    <property type="entry name" value="P-loop_NTPase"/>
</dbReference>
<evidence type="ECO:0000256" key="6">
    <source>
        <dbReference type="ARBA" id="ARBA00022519"/>
    </source>
</evidence>
<accession>A0A3M9NI53</accession>
<evidence type="ECO:0000256" key="5">
    <source>
        <dbReference type="ARBA" id="ARBA00022475"/>
    </source>
</evidence>
<keyword evidence="10 21" id="KW-0418">Kinase</keyword>
<protein>
    <recommendedName>
        <fullName evidence="4">non-specific protein-tyrosine kinase</fullName>
        <ecNumber evidence="4">2.7.10.2</ecNumber>
    </recommendedName>
</protein>
<evidence type="ECO:0000256" key="17">
    <source>
        <dbReference type="SAM" id="Phobius"/>
    </source>
</evidence>
<keyword evidence="8 17" id="KW-0812">Transmembrane</keyword>
<dbReference type="PANTHER" id="PTHR32309:SF13">
    <property type="entry name" value="FERRIC ENTEROBACTIN TRANSPORT PROTEIN FEPE"/>
    <property type="match status" value="1"/>
</dbReference>
<comment type="caution">
    <text evidence="21">The sequence shown here is derived from an EMBL/GenBank/DDBJ whole genome shotgun (WGS) entry which is preliminary data.</text>
</comment>
<evidence type="ECO:0000256" key="13">
    <source>
        <dbReference type="ARBA" id="ARBA00023136"/>
    </source>
</evidence>
<dbReference type="EC" id="2.7.10.2" evidence="4"/>
<dbReference type="OrthoDB" id="9794577at2"/>
<reference evidence="21 22" key="1">
    <citation type="submission" date="2018-11" db="EMBL/GenBank/DDBJ databases">
        <title>Draft genome sequence of Ferruginibacter sp. BO-59.</title>
        <authorList>
            <person name="Im W.T."/>
        </authorList>
    </citation>
    <scope>NUCLEOTIDE SEQUENCE [LARGE SCALE GENOMIC DNA]</scope>
    <source>
        <strain evidence="21 22">BO-59</strain>
    </source>
</reference>
<dbReference type="NCBIfam" id="TIGR01007">
    <property type="entry name" value="eps_fam"/>
    <property type="match status" value="1"/>
</dbReference>
<comment type="subcellular location">
    <subcellularLocation>
        <location evidence="1">Cell inner membrane</location>
        <topology evidence="1">Multi-pass membrane protein</topology>
    </subcellularLocation>
</comment>
<comment type="similarity">
    <text evidence="2">Belongs to the CpsD/CapB family.</text>
</comment>
<dbReference type="CDD" id="cd05387">
    <property type="entry name" value="BY-kinase"/>
    <property type="match status" value="1"/>
</dbReference>
<evidence type="ECO:0000256" key="12">
    <source>
        <dbReference type="ARBA" id="ARBA00022989"/>
    </source>
</evidence>
<dbReference type="GO" id="GO:0005524">
    <property type="term" value="F:ATP binding"/>
    <property type="evidence" value="ECO:0007669"/>
    <property type="project" value="UniProtKB-KW"/>
</dbReference>
<keyword evidence="12 17" id="KW-1133">Transmembrane helix</keyword>
<evidence type="ECO:0000256" key="16">
    <source>
        <dbReference type="SAM" id="Coils"/>
    </source>
</evidence>
<dbReference type="AlphaFoldDB" id="A0A3M9NI53"/>
<evidence type="ECO:0000259" key="19">
    <source>
        <dbReference type="Pfam" id="PF13614"/>
    </source>
</evidence>
<proteinExistence type="inferred from homology"/>
<evidence type="ECO:0000256" key="10">
    <source>
        <dbReference type="ARBA" id="ARBA00022777"/>
    </source>
</evidence>
<evidence type="ECO:0000313" key="22">
    <source>
        <dbReference type="Proteomes" id="UP000267223"/>
    </source>
</evidence>
<dbReference type="InterPro" id="IPR032807">
    <property type="entry name" value="GNVR"/>
</dbReference>
<organism evidence="21 22">
    <name type="scientific">Hanamia caeni</name>
    <dbReference type="NCBI Taxonomy" id="2294116"/>
    <lineage>
        <taxon>Bacteria</taxon>
        <taxon>Pseudomonadati</taxon>
        <taxon>Bacteroidota</taxon>
        <taxon>Chitinophagia</taxon>
        <taxon>Chitinophagales</taxon>
        <taxon>Chitinophagaceae</taxon>
        <taxon>Hanamia</taxon>
    </lineage>
</organism>
<feature type="transmembrane region" description="Helical" evidence="17">
    <location>
        <begin position="487"/>
        <end position="507"/>
    </location>
</feature>
<gene>
    <name evidence="21" type="ORF">EFY79_08750</name>
</gene>
<evidence type="ECO:0000259" key="18">
    <source>
        <dbReference type="Pfam" id="PF02706"/>
    </source>
</evidence>
<feature type="domain" description="Tyrosine-protein kinase G-rich" evidence="20">
    <location>
        <begin position="431"/>
        <end position="509"/>
    </location>
</feature>
<evidence type="ECO:0000256" key="3">
    <source>
        <dbReference type="ARBA" id="ARBA00008883"/>
    </source>
</evidence>
<dbReference type="InterPro" id="IPR003856">
    <property type="entry name" value="LPS_length_determ_N"/>
</dbReference>
<dbReference type="RefSeq" id="WP_123120314.1">
    <property type="nucleotide sequence ID" value="NZ_RJJR01000005.1"/>
</dbReference>
<feature type="domain" description="Polysaccharide chain length determinant N-terminal" evidence="18">
    <location>
        <begin position="30"/>
        <end position="106"/>
    </location>
</feature>
<dbReference type="GO" id="GO:0004715">
    <property type="term" value="F:non-membrane spanning protein tyrosine kinase activity"/>
    <property type="evidence" value="ECO:0007669"/>
    <property type="project" value="UniProtKB-EC"/>
</dbReference>
<dbReference type="EMBL" id="RJJR01000005">
    <property type="protein sequence ID" value="RNI37472.1"/>
    <property type="molecule type" value="Genomic_DNA"/>
</dbReference>
<evidence type="ECO:0000256" key="14">
    <source>
        <dbReference type="ARBA" id="ARBA00023137"/>
    </source>
</evidence>
<evidence type="ECO:0000256" key="4">
    <source>
        <dbReference type="ARBA" id="ARBA00011903"/>
    </source>
</evidence>
<name>A0A3M9NI53_9BACT</name>
<dbReference type="SUPFAM" id="SSF52540">
    <property type="entry name" value="P-loop containing nucleoside triphosphate hydrolases"/>
    <property type="match status" value="1"/>
</dbReference>
<keyword evidence="22" id="KW-1185">Reference proteome</keyword>
<dbReference type="InterPro" id="IPR005702">
    <property type="entry name" value="Wzc-like_C"/>
</dbReference>
<comment type="similarity">
    <text evidence="3">Belongs to the etk/wzc family.</text>
</comment>
<keyword evidence="16" id="KW-0175">Coiled coil</keyword>
<dbReference type="InterPro" id="IPR050445">
    <property type="entry name" value="Bact_polysacc_biosynth/exp"/>
</dbReference>